<sequence>MNDIDKMDIRIYSVAVKDDNYILKNITEIYKSFKRIVGYSFIQVREFVSMDKIPELFIYDRESTLQIMKDLSLENWVKAFSAEGKIHLLSGFFKSRRQLDILNHEMFHCGVYQCTKNEPLIPKWFNEAIAYYISNNSRIDKMLSKEIIAIPFDKLKLWLKKDLLIEKCSLAYEIIKSIGNHFCNIYQAATVKDIVYDTWIKKDFDRAFIKHTSFTIDDFLEKWLNKLILS</sequence>
<evidence type="ECO:0008006" key="3">
    <source>
        <dbReference type="Google" id="ProtNLM"/>
    </source>
</evidence>
<dbReference type="OrthoDB" id="1938041at2"/>
<keyword evidence="2" id="KW-1185">Reference proteome</keyword>
<dbReference type="EMBL" id="LN879430">
    <property type="protein sequence ID" value="CUH92830.1"/>
    <property type="molecule type" value="Genomic_DNA"/>
</dbReference>
<dbReference type="Proteomes" id="UP000196053">
    <property type="component" value="Chromosome I"/>
</dbReference>
<evidence type="ECO:0000313" key="2">
    <source>
        <dbReference type="Proteomes" id="UP000196053"/>
    </source>
</evidence>
<protein>
    <recommendedName>
        <fullName evidence="3">Peptidase MA-like domain-containing protein</fullName>
    </recommendedName>
</protein>
<organism evidence="1 2">
    <name type="scientific">Herbinix luporum</name>
    <dbReference type="NCBI Taxonomy" id="1679721"/>
    <lineage>
        <taxon>Bacteria</taxon>
        <taxon>Bacillati</taxon>
        <taxon>Bacillota</taxon>
        <taxon>Clostridia</taxon>
        <taxon>Lachnospirales</taxon>
        <taxon>Lachnospiraceae</taxon>
        <taxon>Herbinix</taxon>
    </lineage>
</organism>
<dbReference type="KEGG" id="hsd:SD1D_1284"/>
<dbReference type="RefSeq" id="WP_058258166.1">
    <property type="nucleotide sequence ID" value="NZ_DUPS01000050.1"/>
</dbReference>
<reference evidence="2" key="1">
    <citation type="submission" date="2015-09" db="EMBL/GenBank/DDBJ databases">
        <authorList>
            <person name="Wibberg D."/>
        </authorList>
    </citation>
    <scope>NUCLEOTIDE SEQUENCE [LARGE SCALE GENOMIC DNA]</scope>
    <source>
        <strain evidence="2">SD1D</strain>
    </source>
</reference>
<dbReference type="AlphaFoldDB" id="A0A0K8J5T6"/>
<name>A0A0K8J5T6_9FIRM</name>
<proteinExistence type="predicted"/>
<gene>
    <name evidence="1" type="ORF">SD1D_1284</name>
</gene>
<evidence type="ECO:0000313" key="1">
    <source>
        <dbReference type="EMBL" id="CUH92830.1"/>
    </source>
</evidence>
<accession>A0A0K8J5T6</accession>